<organism evidence="3 4">
    <name type="scientific">Streptomyces nanshensis</name>
    <dbReference type="NCBI Taxonomy" id="518642"/>
    <lineage>
        <taxon>Bacteria</taxon>
        <taxon>Bacillati</taxon>
        <taxon>Actinomycetota</taxon>
        <taxon>Actinomycetes</taxon>
        <taxon>Kitasatosporales</taxon>
        <taxon>Streptomycetaceae</taxon>
        <taxon>Streptomyces</taxon>
    </lineage>
</organism>
<dbReference type="SUPFAM" id="SSF50475">
    <property type="entry name" value="FMN-binding split barrel"/>
    <property type="match status" value="1"/>
</dbReference>
<dbReference type="InterPro" id="IPR012349">
    <property type="entry name" value="Split_barrel_FMN-bd"/>
</dbReference>
<dbReference type="GO" id="GO:0070967">
    <property type="term" value="F:coenzyme F420 binding"/>
    <property type="evidence" value="ECO:0007669"/>
    <property type="project" value="TreeGrafter"/>
</dbReference>
<feature type="domain" description="Pyridoxamine 5'-phosphate oxidase N-terminal" evidence="2">
    <location>
        <begin position="13"/>
        <end position="105"/>
    </location>
</feature>
<dbReference type="InterPro" id="IPR011576">
    <property type="entry name" value="Pyridox_Oxase_N"/>
</dbReference>
<proteinExistence type="predicted"/>
<dbReference type="EMBL" id="LJGW01000120">
    <property type="protein sequence ID" value="OEV12707.1"/>
    <property type="molecule type" value="Genomic_DNA"/>
</dbReference>
<dbReference type="AlphaFoldDB" id="A0A1E7L915"/>
<accession>A0A1E7L915</accession>
<dbReference type="RefSeq" id="WP_070015894.1">
    <property type="nucleotide sequence ID" value="NZ_LJGW01000120.1"/>
</dbReference>
<evidence type="ECO:0000256" key="1">
    <source>
        <dbReference type="ARBA" id="ARBA00023002"/>
    </source>
</evidence>
<dbReference type="PANTHER" id="PTHR35176">
    <property type="entry name" value="HEME OXYGENASE HI_0854-RELATED"/>
    <property type="match status" value="1"/>
</dbReference>
<evidence type="ECO:0000313" key="3">
    <source>
        <dbReference type="EMBL" id="OEV12707.1"/>
    </source>
</evidence>
<keyword evidence="1" id="KW-0560">Oxidoreductase</keyword>
<protein>
    <submittedName>
        <fullName evidence="3">Pyridoxamine 5'-phosphate oxidase</fullName>
    </submittedName>
</protein>
<dbReference type="Proteomes" id="UP000176005">
    <property type="component" value="Unassembled WGS sequence"/>
</dbReference>
<keyword evidence="4" id="KW-1185">Reference proteome</keyword>
<sequence>MSATTRERELDATERAYLAGHRICRMATVDPSGQPQVNPVGYFLQDDGTILSGGFDLGRTKRWRNLHANPRLSLVVDEVVSQDPWTVRGVEIRGEAELLVGPHDLAPGMSDELIRVHPRWVHSWGLDGL</sequence>
<comment type="caution">
    <text evidence="3">The sequence shown here is derived from an EMBL/GenBank/DDBJ whole genome shotgun (WGS) entry which is preliminary data.</text>
</comment>
<dbReference type="Pfam" id="PF01243">
    <property type="entry name" value="PNPOx_N"/>
    <property type="match status" value="1"/>
</dbReference>
<dbReference type="GO" id="GO:0016627">
    <property type="term" value="F:oxidoreductase activity, acting on the CH-CH group of donors"/>
    <property type="evidence" value="ECO:0007669"/>
    <property type="project" value="TreeGrafter"/>
</dbReference>
<dbReference type="Gene3D" id="2.30.110.10">
    <property type="entry name" value="Electron Transport, Fmn-binding Protein, Chain A"/>
    <property type="match status" value="1"/>
</dbReference>
<dbReference type="InterPro" id="IPR024031">
    <property type="entry name" value="MSMEG_5819/OxyR"/>
</dbReference>
<evidence type="ECO:0000313" key="4">
    <source>
        <dbReference type="Proteomes" id="UP000176005"/>
    </source>
</evidence>
<name>A0A1E7L915_9ACTN</name>
<dbReference type="NCBIfam" id="TIGR04023">
    <property type="entry name" value="PPOX_MSMEG_5819"/>
    <property type="match status" value="1"/>
</dbReference>
<evidence type="ECO:0000259" key="2">
    <source>
        <dbReference type="Pfam" id="PF01243"/>
    </source>
</evidence>
<reference evidence="3 4" key="1">
    <citation type="journal article" date="2016" name="Front. Microbiol.">
        <title>Comparative Genomics Analysis of Streptomyces Species Reveals Their Adaptation to the Marine Environment and Their Diversity at the Genomic Level.</title>
        <authorList>
            <person name="Tian X."/>
            <person name="Zhang Z."/>
            <person name="Yang T."/>
            <person name="Chen M."/>
            <person name="Li J."/>
            <person name="Chen F."/>
            <person name="Yang J."/>
            <person name="Li W."/>
            <person name="Zhang B."/>
            <person name="Zhang Z."/>
            <person name="Wu J."/>
            <person name="Zhang C."/>
            <person name="Long L."/>
            <person name="Xiao J."/>
        </authorList>
    </citation>
    <scope>NUCLEOTIDE SEQUENCE [LARGE SCALE GENOMIC DNA]</scope>
    <source>
        <strain evidence="3 4">SCSIO 10429</strain>
    </source>
</reference>
<dbReference type="GO" id="GO:0005829">
    <property type="term" value="C:cytosol"/>
    <property type="evidence" value="ECO:0007669"/>
    <property type="project" value="TreeGrafter"/>
</dbReference>
<dbReference type="PANTHER" id="PTHR35176:SF6">
    <property type="entry name" value="HEME OXYGENASE HI_0854-RELATED"/>
    <property type="match status" value="1"/>
</dbReference>
<gene>
    <name evidence="3" type="ORF">AN218_07030</name>
</gene>
<dbReference type="InterPro" id="IPR052019">
    <property type="entry name" value="F420H2_bilvrd_red/Heme_oxyg"/>
</dbReference>